<keyword evidence="2" id="KW-0472">Membrane</keyword>
<sequence length="494" mass="56485">MTTRLRIDDDDDYDDESVAEYFKQIDQCEKLPNAILFKESEEVQKMNLIQGKQIRIFKDIDRHIDPDIYVITAINKDPNTNLITNIDIISTFDNTITKNIELKDIHNIVNINPESLYIDKNFLDRITTTDPNNLTPVTKLKYELHKATIAFIRQKKFGAENADALVAFQEETFNIAKAEGNIILLKDEISNLPNNQNNSIYTLIEQLKNIALDPIKRTTDCYYIQYLNTALNYLRLSAETKDYLLNNYIFLCECLSATVIAGAIQLGFTRRTWIFNILYIFLERIHNIPGINVYIITPTITLYLYTNMDTIYLSTNYLINGINELLSIILCSITTAIDTIQNNNNNNDNDTIASQGSNITIATNSSSKTLITLSTFPSMKSLESLYDSQNVNDINDDDKEKTYSEALTNDLKIITQGNSVLGSSQNSSLESYPSSYGSDDRIGGKIKNTRITKKHKRITIRRSKRSKKMKGGKRSRSTKKRHVGRRRKHNTKKC</sequence>
<feature type="transmembrane region" description="Helical" evidence="2">
    <location>
        <begin position="245"/>
        <end position="268"/>
    </location>
</feature>
<protein>
    <submittedName>
        <fullName evidence="3">Uncharacterized protein</fullName>
    </submittedName>
</protein>
<dbReference type="AlphaFoldDB" id="A0A6C0EEL2"/>
<dbReference type="EMBL" id="MN739821">
    <property type="protein sequence ID" value="QHT27348.1"/>
    <property type="molecule type" value="Genomic_DNA"/>
</dbReference>
<keyword evidence="2" id="KW-0812">Transmembrane</keyword>
<proteinExistence type="predicted"/>
<reference evidence="3" key="1">
    <citation type="journal article" date="2020" name="Nature">
        <title>Giant virus diversity and host interactions through global metagenomics.</title>
        <authorList>
            <person name="Schulz F."/>
            <person name="Roux S."/>
            <person name="Paez-Espino D."/>
            <person name="Jungbluth S."/>
            <person name="Walsh D.A."/>
            <person name="Denef V.J."/>
            <person name="McMahon K.D."/>
            <person name="Konstantinidis K.T."/>
            <person name="Eloe-Fadrosh E.A."/>
            <person name="Kyrpides N.C."/>
            <person name="Woyke T."/>
        </authorList>
    </citation>
    <scope>NUCLEOTIDE SEQUENCE</scope>
    <source>
        <strain evidence="3">GVMAG-M-3300023179-33</strain>
    </source>
</reference>
<accession>A0A6C0EEL2</accession>
<name>A0A6C0EEL2_9ZZZZ</name>
<feature type="transmembrane region" description="Helical" evidence="2">
    <location>
        <begin position="288"/>
        <end position="305"/>
    </location>
</feature>
<evidence type="ECO:0000313" key="3">
    <source>
        <dbReference type="EMBL" id="QHT27348.1"/>
    </source>
</evidence>
<feature type="compositionally biased region" description="Basic residues" evidence="1">
    <location>
        <begin position="447"/>
        <end position="494"/>
    </location>
</feature>
<keyword evidence="2" id="KW-1133">Transmembrane helix</keyword>
<feature type="compositionally biased region" description="Low complexity" evidence="1">
    <location>
        <begin position="423"/>
        <end position="437"/>
    </location>
</feature>
<evidence type="ECO:0000256" key="1">
    <source>
        <dbReference type="SAM" id="MobiDB-lite"/>
    </source>
</evidence>
<feature type="region of interest" description="Disordered" evidence="1">
    <location>
        <begin position="422"/>
        <end position="494"/>
    </location>
</feature>
<evidence type="ECO:0000256" key="2">
    <source>
        <dbReference type="SAM" id="Phobius"/>
    </source>
</evidence>
<organism evidence="3">
    <name type="scientific">viral metagenome</name>
    <dbReference type="NCBI Taxonomy" id="1070528"/>
    <lineage>
        <taxon>unclassified sequences</taxon>
        <taxon>metagenomes</taxon>
        <taxon>organismal metagenomes</taxon>
    </lineage>
</organism>